<dbReference type="Gene3D" id="3.40.50.300">
    <property type="entry name" value="P-loop containing nucleotide triphosphate hydrolases"/>
    <property type="match status" value="2"/>
</dbReference>
<keyword evidence="5" id="KW-1185">Reference proteome</keyword>
<dbReference type="CDD" id="cd17934">
    <property type="entry name" value="DEXXQc_Upf1-like"/>
    <property type="match status" value="1"/>
</dbReference>
<dbReference type="PANTHER" id="PTHR10887">
    <property type="entry name" value="DNA2/NAM7 HELICASE FAMILY"/>
    <property type="match status" value="1"/>
</dbReference>
<feature type="domain" description="DNA2/NAM7 helicase-like C-terminal" evidence="3">
    <location>
        <begin position="738"/>
        <end position="927"/>
    </location>
</feature>
<proteinExistence type="predicted"/>
<dbReference type="InterPro" id="IPR041679">
    <property type="entry name" value="DNA2/NAM7-like_C"/>
</dbReference>
<dbReference type="PANTHER" id="PTHR10887:SF495">
    <property type="entry name" value="HELICASE SENATAXIN ISOFORM X1-RELATED"/>
    <property type="match status" value="1"/>
</dbReference>
<feature type="coiled-coil region" evidence="1">
    <location>
        <begin position="533"/>
        <end position="595"/>
    </location>
</feature>
<dbReference type="EMBL" id="JACHIW010000002">
    <property type="protein sequence ID" value="MBB5159257.1"/>
    <property type="molecule type" value="Genomic_DNA"/>
</dbReference>
<organism evidence="4 5">
    <name type="scientific">Saccharopolyspora phatthalungensis</name>
    <dbReference type="NCBI Taxonomy" id="664693"/>
    <lineage>
        <taxon>Bacteria</taxon>
        <taxon>Bacillati</taxon>
        <taxon>Actinomycetota</taxon>
        <taxon>Actinomycetes</taxon>
        <taxon>Pseudonocardiales</taxon>
        <taxon>Pseudonocardiaceae</taxon>
        <taxon>Saccharopolyspora</taxon>
    </lineage>
</organism>
<dbReference type="InterPro" id="IPR027417">
    <property type="entry name" value="P-loop_NTPase"/>
</dbReference>
<keyword evidence="1" id="KW-0175">Coiled coil</keyword>
<reference evidence="4 5" key="1">
    <citation type="submission" date="2020-08" db="EMBL/GenBank/DDBJ databases">
        <title>Sequencing the genomes of 1000 actinobacteria strains.</title>
        <authorList>
            <person name="Klenk H.-P."/>
        </authorList>
    </citation>
    <scope>NUCLEOTIDE SEQUENCE [LARGE SCALE GENOMIC DNA]</scope>
    <source>
        <strain evidence="4 5">DSM 45584</strain>
    </source>
</reference>
<feature type="coiled-coil region" evidence="1">
    <location>
        <begin position="467"/>
        <end position="501"/>
    </location>
</feature>
<evidence type="ECO:0000259" key="3">
    <source>
        <dbReference type="Pfam" id="PF13087"/>
    </source>
</evidence>
<dbReference type="Proteomes" id="UP000584374">
    <property type="component" value="Unassembled WGS sequence"/>
</dbReference>
<dbReference type="SUPFAM" id="SSF52540">
    <property type="entry name" value="P-loop containing nucleoside triphosphate hydrolases"/>
    <property type="match status" value="1"/>
</dbReference>
<name>A0A840QGL1_9PSEU</name>
<evidence type="ECO:0000259" key="2">
    <source>
        <dbReference type="Pfam" id="PF13086"/>
    </source>
</evidence>
<dbReference type="InterPro" id="IPR041677">
    <property type="entry name" value="DNA2/NAM7_AAA_11"/>
</dbReference>
<evidence type="ECO:0008006" key="6">
    <source>
        <dbReference type="Google" id="ProtNLM"/>
    </source>
</evidence>
<dbReference type="Pfam" id="PF13087">
    <property type="entry name" value="AAA_12"/>
    <property type="match status" value="1"/>
</dbReference>
<dbReference type="CDD" id="cd18808">
    <property type="entry name" value="SF1_C_Upf1"/>
    <property type="match status" value="1"/>
</dbReference>
<evidence type="ECO:0000256" key="1">
    <source>
        <dbReference type="SAM" id="Coils"/>
    </source>
</evidence>
<dbReference type="GO" id="GO:0004386">
    <property type="term" value="F:helicase activity"/>
    <property type="evidence" value="ECO:0007669"/>
    <property type="project" value="InterPro"/>
</dbReference>
<accession>A0A840QGL1</accession>
<dbReference type="AlphaFoldDB" id="A0A840QGL1"/>
<dbReference type="Pfam" id="PF13086">
    <property type="entry name" value="AAA_11"/>
    <property type="match status" value="1"/>
</dbReference>
<gene>
    <name evidence="4" type="ORF">BJ970_006856</name>
</gene>
<protein>
    <recommendedName>
        <fullName evidence="6">AAA domain-containing protein</fullName>
    </recommendedName>
</protein>
<dbReference type="InterPro" id="IPR045055">
    <property type="entry name" value="DNA2/NAM7-like"/>
</dbReference>
<feature type="domain" description="DNA2/NAM7 helicase helicase" evidence="2">
    <location>
        <begin position="308"/>
        <end position="717"/>
    </location>
</feature>
<sequence>MLRDVRLTAPIHLVPGNRFDQELNQKRNEGNGLPAGLEQIARDLAVRPDGAPMIITERQGNPGLQLHAYAYVVHLTPSKKQDFLWVNRVYPLGLGDHAKLTRGCLLVRCGWRVAAQPRAVPQDASAHCARLQKEWARLQHELAERDAVARLKPEHTRYLDVLTEFNEIARTAAEGNSRRRGGFAYRKVTPVGDHGFTSTSTYSFHIVGRAPEPGAYLQISGDDDRRGQVLGAADGAVTVRFDQPLDHARLRQQGELVPSRIEVVHIKRREAVAALRGRQTQHRSLLDVLVDHQLAPMTGRPDHPAQRLDPEQLTAFRRALAVRDLMVILGPPGTGKTRVITEIAYALGRGERGKTLITSHSNKAVDNVLARMPRDLVMIRVGREVDVDPEVRPFLLEIYASDLRKEIVVGSSRRAQDYAGLPTALSWHAELGARIGSWRSARADQDLCALELDRCRRAVGGPAYERVRDLDNRISRLDKRSARAQRRLDRLARRAERIRARSRNGPLSAMLTRLRDHRIAGRREKLTACSQALEEARQTRRHAVDELEAMLRQVPEVQAAQRKFDAAVDNSSRWREQALAAMTALRNALRSMEALPEVADTGDDESTLQWLTNLHHGLHTRIGLLQAQAALLEDWHAEVSSCATEQLHPELIRYADVIGATCIGAGSNEQIAAESFDLVIADEAGQIQTSDVLIPLVRGRRAVLVGDNMQLPPVSESEVEDAINSRGGPGALLELSRKSLLETLVATLPADNIVQLRTQRRMPEVIARFISDHFYRGTLRSEVRPPQEDALFRSPLAFVDISCLPAHERRDQAAQPEQRGYHNNAEARLLNRLAEHYQRSGAEWALIVPYNAQLDLLKRMAREWADQKTVDANIGTVDSFQGGERDVMLYGFTRSNPHGRIGFLDDLRRLNVAFTRAKQRLVLVGDLKTLRAATDQDFRELMDALHTALRTDGDLRTYHEIVDQLTTIGS</sequence>
<evidence type="ECO:0000313" key="4">
    <source>
        <dbReference type="EMBL" id="MBB5159257.1"/>
    </source>
</evidence>
<dbReference type="RefSeq" id="WP_184731558.1">
    <property type="nucleotide sequence ID" value="NZ_JACHIW010000002.1"/>
</dbReference>
<comment type="caution">
    <text evidence="4">The sequence shown here is derived from an EMBL/GenBank/DDBJ whole genome shotgun (WGS) entry which is preliminary data.</text>
</comment>
<dbReference type="InterPro" id="IPR047187">
    <property type="entry name" value="SF1_C_Upf1"/>
</dbReference>
<evidence type="ECO:0000313" key="5">
    <source>
        <dbReference type="Proteomes" id="UP000584374"/>
    </source>
</evidence>